<dbReference type="EMBL" id="MU393502">
    <property type="protein sequence ID" value="KAI4863513.1"/>
    <property type="molecule type" value="Genomic_DNA"/>
</dbReference>
<gene>
    <name evidence="1" type="ORF">F4820DRAFT_471433</name>
</gene>
<evidence type="ECO:0000313" key="1">
    <source>
        <dbReference type="EMBL" id="KAI4863513.1"/>
    </source>
</evidence>
<comment type="caution">
    <text evidence="1">The sequence shown here is derived from an EMBL/GenBank/DDBJ whole genome shotgun (WGS) entry which is preliminary data.</text>
</comment>
<protein>
    <submittedName>
        <fullName evidence="1">Fungal-specific transcription factor domain-containing protein</fullName>
    </submittedName>
</protein>
<evidence type="ECO:0000313" key="2">
    <source>
        <dbReference type="Proteomes" id="UP001497700"/>
    </source>
</evidence>
<sequence length="701" mass="77201">MAMAIDTFCAISTMTLESMTAAFVCLESELEGGQASPGSTAIASDGFSSSTATWDRLRGLSQEEDSLQPGSASFTNGVECIYIKSRPKRGPKKGQLQALRARVATLEHCLIERSSMTGEFNEPRKLSAVDSTQIPGAENDSLDHFLFSDVPSHIDNENSHPGQSFDDLDYMISSSFLPPLDDDDVFARTKDPEMGKGTSVDRMSSGESPAGLDLEFISASTSTFTSTPLTAETIPVLVPLSQLLSDVTCIPKIGSHNTSTRMLDDIEDWVEADLDQLYFDRVHTLMPLIHRTWYFSWARQPNKPGACAVLQSAMRTLAAAASASFRQLSKSLYTDTRQTLEKLDDANEQGSIGSIPLEHIQAWLLLTHYEFMHKPYHRAMMTAGRAFRMVQVALLHQVDACEPGVIPASFEAKPDSPWVETEQKRRIFWVSYCLDRCAGLHGTCPLTFHEDAILTRLPASEADFENSRAVCTGFLSEAVTVSGQGISSILAECAIFLTLWGRCMAHQPRMPTDTAYCDDSLELCARYECLNEVVETRREKLQQYSFAVGVLADPMLAFTCLIADVVFIHLMNIRLRTKTLPAAQHQVPAADYREQTAAAVEEMATLAQSLNQPSQFKTHAFMPSVIFHGVRIQLDNKSRVVTEAGTSNASNKLLCTLQNLRSVNQLARDLLQRLNGDSLSASQRISGMILDPPHSNNDADG</sequence>
<keyword evidence="2" id="KW-1185">Reference proteome</keyword>
<reference evidence="1 2" key="1">
    <citation type="journal article" date="2022" name="New Phytol.">
        <title>Ecological generalism drives hyperdiversity of secondary metabolite gene clusters in xylarialean endophytes.</title>
        <authorList>
            <person name="Franco M.E.E."/>
            <person name="Wisecaver J.H."/>
            <person name="Arnold A.E."/>
            <person name="Ju Y.M."/>
            <person name="Slot J.C."/>
            <person name="Ahrendt S."/>
            <person name="Moore L.P."/>
            <person name="Eastman K.E."/>
            <person name="Scott K."/>
            <person name="Konkel Z."/>
            <person name="Mondo S.J."/>
            <person name="Kuo A."/>
            <person name="Hayes R.D."/>
            <person name="Haridas S."/>
            <person name="Andreopoulos B."/>
            <person name="Riley R."/>
            <person name="LaButti K."/>
            <person name="Pangilinan J."/>
            <person name="Lipzen A."/>
            <person name="Amirebrahimi M."/>
            <person name="Yan J."/>
            <person name="Adam C."/>
            <person name="Keymanesh K."/>
            <person name="Ng V."/>
            <person name="Louie K."/>
            <person name="Northen T."/>
            <person name="Drula E."/>
            <person name="Henrissat B."/>
            <person name="Hsieh H.M."/>
            <person name="Youens-Clark K."/>
            <person name="Lutzoni F."/>
            <person name="Miadlikowska J."/>
            <person name="Eastwood D.C."/>
            <person name="Hamelin R.C."/>
            <person name="Grigoriev I.V."/>
            <person name="U'Ren J.M."/>
        </authorList>
    </citation>
    <scope>NUCLEOTIDE SEQUENCE [LARGE SCALE GENOMIC DNA]</scope>
    <source>
        <strain evidence="1 2">CBS 119005</strain>
    </source>
</reference>
<name>A0ACB9YVY3_9PEZI</name>
<proteinExistence type="predicted"/>
<accession>A0ACB9YVY3</accession>
<dbReference type="Proteomes" id="UP001497700">
    <property type="component" value="Unassembled WGS sequence"/>
</dbReference>
<organism evidence="1 2">
    <name type="scientific">Hypoxylon rubiginosum</name>
    <dbReference type="NCBI Taxonomy" id="110542"/>
    <lineage>
        <taxon>Eukaryota</taxon>
        <taxon>Fungi</taxon>
        <taxon>Dikarya</taxon>
        <taxon>Ascomycota</taxon>
        <taxon>Pezizomycotina</taxon>
        <taxon>Sordariomycetes</taxon>
        <taxon>Xylariomycetidae</taxon>
        <taxon>Xylariales</taxon>
        <taxon>Hypoxylaceae</taxon>
        <taxon>Hypoxylon</taxon>
    </lineage>
</organism>